<organism evidence="10 11">
    <name type="scientific">Verruconis gallopava</name>
    <dbReference type="NCBI Taxonomy" id="253628"/>
    <lineage>
        <taxon>Eukaryota</taxon>
        <taxon>Fungi</taxon>
        <taxon>Dikarya</taxon>
        <taxon>Ascomycota</taxon>
        <taxon>Pezizomycotina</taxon>
        <taxon>Dothideomycetes</taxon>
        <taxon>Pleosporomycetidae</taxon>
        <taxon>Venturiales</taxon>
        <taxon>Sympoventuriaceae</taxon>
        <taxon>Verruconis</taxon>
    </lineage>
</organism>
<dbReference type="STRING" id="253628.A0A0D2A1P5"/>
<comment type="subcellular location">
    <subcellularLocation>
        <location evidence="1">Membrane</location>
        <topology evidence="1">Multi-pass membrane protein</topology>
    </subcellularLocation>
</comment>
<dbReference type="GO" id="GO:0005794">
    <property type="term" value="C:Golgi apparatus"/>
    <property type="evidence" value="ECO:0007669"/>
    <property type="project" value="TreeGrafter"/>
</dbReference>
<dbReference type="PANTHER" id="PTHR45711">
    <property type="entry name" value="CHLORIDE CHANNEL PROTEIN"/>
    <property type="match status" value="1"/>
</dbReference>
<accession>A0A0D2A1P5</accession>
<dbReference type="InParanoid" id="A0A0D2A1P5"/>
<feature type="transmembrane region" description="Helical" evidence="9">
    <location>
        <begin position="463"/>
        <end position="480"/>
    </location>
</feature>
<dbReference type="PANTHER" id="PTHR45711:SF3">
    <property type="entry name" value="CLC CHANNEL"/>
    <property type="match status" value="1"/>
</dbReference>
<keyword evidence="11" id="KW-1185">Reference proteome</keyword>
<dbReference type="RefSeq" id="XP_016210517.1">
    <property type="nucleotide sequence ID" value="XM_016361657.1"/>
</dbReference>
<dbReference type="Proteomes" id="UP000053259">
    <property type="component" value="Unassembled WGS sequence"/>
</dbReference>
<dbReference type="Gene3D" id="1.10.3080.10">
    <property type="entry name" value="Clc chloride channel"/>
    <property type="match status" value="1"/>
</dbReference>
<keyword evidence="3 9" id="KW-0812">Transmembrane</keyword>
<dbReference type="CDD" id="cd03684">
    <property type="entry name" value="ClC_3_like"/>
    <property type="match status" value="1"/>
</dbReference>
<dbReference type="GO" id="GO:0005247">
    <property type="term" value="F:voltage-gated chloride channel activity"/>
    <property type="evidence" value="ECO:0007669"/>
    <property type="project" value="TreeGrafter"/>
</dbReference>
<evidence type="ECO:0008006" key="12">
    <source>
        <dbReference type="Google" id="ProtNLM"/>
    </source>
</evidence>
<dbReference type="InterPro" id="IPR046342">
    <property type="entry name" value="CBS_dom_sf"/>
</dbReference>
<dbReference type="Pfam" id="PF00654">
    <property type="entry name" value="Voltage_CLC"/>
    <property type="match status" value="1"/>
</dbReference>
<evidence type="ECO:0000256" key="8">
    <source>
        <dbReference type="SAM" id="MobiDB-lite"/>
    </source>
</evidence>
<name>A0A0D2A1P5_9PEZI</name>
<feature type="region of interest" description="Disordered" evidence="8">
    <location>
        <begin position="1"/>
        <end position="50"/>
    </location>
</feature>
<feature type="transmembrane region" description="Helical" evidence="9">
    <location>
        <begin position="427"/>
        <end position="451"/>
    </location>
</feature>
<keyword evidence="5" id="KW-0406">Ion transport</keyword>
<dbReference type="PRINTS" id="PR00762">
    <property type="entry name" value="CLCHANNEL"/>
</dbReference>
<feature type="transmembrane region" description="Helical" evidence="9">
    <location>
        <begin position="500"/>
        <end position="522"/>
    </location>
</feature>
<evidence type="ECO:0000256" key="4">
    <source>
        <dbReference type="ARBA" id="ARBA00022989"/>
    </source>
</evidence>
<dbReference type="FunFam" id="1.10.3080.10:FF:000013">
    <property type="entry name" value="Voltage-gated chloride channel (ClcA)"/>
    <property type="match status" value="1"/>
</dbReference>
<dbReference type="AlphaFoldDB" id="A0A0D2A1P5"/>
<keyword evidence="7" id="KW-0868">Chloride</keyword>
<dbReference type="EMBL" id="KN847561">
    <property type="protein sequence ID" value="KIW00648.1"/>
    <property type="molecule type" value="Genomic_DNA"/>
</dbReference>
<evidence type="ECO:0000256" key="6">
    <source>
        <dbReference type="ARBA" id="ARBA00023136"/>
    </source>
</evidence>
<reference evidence="10 11" key="1">
    <citation type="submission" date="2015-01" db="EMBL/GenBank/DDBJ databases">
        <title>The Genome Sequence of Ochroconis gallopava CBS43764.</title>
        <authorList>
            <consortium name="The Broad Institute Genomics Platform"/>
            <person name="Cuomo C."/>
            <person name="de Hoog S."/>
            <person name="Gorbushina A."/>
            <person name="Stielow B."/>
            <person name="Teixiera M."/>
            <person name="Abouelleil A."/>
            <person name="Chapman S.B."/>
            <person name="Priest M."/>
            <person name="Young S.K."/>
            <person name="Wortman J."/>
            <person name="Nusbaum C."/>
            <person name="Birren B."/>
        </authorList>
    </citation>
    <scope>NUCLEOTIDE SEQUENCE [LARGE SCALE GENOMIC DNA]</scope>
    <source>
        <strain evidence="10 11">CBS 43764</strain>
    </source>
</reference>
<dbReference type="OrthoDB" id="44789at2759"/>
<proteinExistence type="predicted"/>
<keyword evidence="6 9" id="KW-0472">Membrane</keyword>
<evidence type="ECO:0000256" key="3">
    <source>
        <dbReference type="ARBA" id="ARBA00022692"/>
    </source>
</evidence>
<dbReference type="VEuPathDB" id="FungiDB:PV09_07841"/>
<dbReference type="GO" id="GO:0005886">
    <property type="term" value="C:plasma membrane"/>
    <property type="evidence" value="ECO:0007669"/>
    <property type="project" value="TreeGrafter"/>
</dbReference>
<feature type="transmembrane region" description="Helical" evidence="9">
    <location>
        <begin position="345"/>
        <end position="367"/>
    </location>
</feature>
<evidence type="ECO:0000313" key="11">
    <source>
        <dbReference type="Proteomes" id="UP000053259"/>
    </source>
</evidence>
<evidence type="ECO:0000256" key="2">
    <source>
        <dbReference type="ARBA" id="ARBA00022448"/>
    </source>
</evidence>
<protein>
    <recommendedName>
        <fullName evidence="12">Chloride channel protein</fullName>
    </recommendedName>
</protein>
<dbReference type="GeneID" id="27315814"/>
<dbReference type="SUPFAM" id="SSF54631">
    <property type="entry name" value="CBS-domain pair"/>
    <property type="match status" value="1"/>
</dbReference>
<evidence type="ECO:0000256" key="1">
    <source>
        <dbReference type="ARBA" id="ARBA00004141"/>
    </source>
</evidence>
<dbReference type="InterPro" id="IPR014743">
    <property type="entry name" value="Cl-channel_core"/>
</dbReference>
<dbReference type="InterPro" id="IPR001807">
    <property type="entry name" value="ClC"/>
</dbReference>
<sequence length="929" mass="103515">MPKSFRSFDEDASGDEGQPHTADLFSPLTREDSEEILDSDTRASRTPQSPLWFRRTRSRLQFADESSSLLAHPDGTRTYHTRNISTPGTPRTLRTPGLRRQHSYVGSGRYHNRRGSVGHSFSNRLVNALIRERNNDMTASDADLQTSKHSFWVDDRVWYDQFTSIDWVHDSIADAFRVKALYARKDWRGRIQRFFDGGQAWLLVAIIGILTASLAYFVTVSEATIFDYKLGYCSYSWSSNRKRCCQGATRCEEWKSWSSIVLPDHGLDSDLVEYVFFVSFAVLFALASCVLTMMTKTVVPSNIQISTLDENLGADDMRIQNNDEASKRDKSPQTRYKEAQDRPAMVFYSAAGSGVAEIKVIISGFVLHGYLGLKTLVIKSLALVLSIAAGLSIGKEGPYVHIATCLGNIICRFFPKYRDNDAKRREILSASAASGVAVAFGAPISGVLFSLEEVSYYFPSKTMFRTFFCCIIAAMSLKFLNPYGTNKIVIFEVRYITDWYTFEMIVFVILGILGGVLGALFIKATRIWAQTFRRIGVIKRYPLIETAIIALVTGLVTWWNKYTRLPVTELLLELASPCDAYDDSGVSMCPTMEQIPTVIWYLFVAFIIKAALTTISFGIKVPAGIYVPSMVVGGLLGRLVGHIVQYIALSNPHNDLFGSCGAKGVPEDCVVPGVYAMVAAGATMCGVTRLTVTLATILFELTGSLDHVLPFAVGVLVAKWTADAIEPLSIYDLLTDMNSYPFLDNKVRPVFTGELGDIVPRHLREERIIDITDSVLIPAKQLRVQVETLHMAGELDGGLPIIKDGALVGLIPTPDLEFALDRLENEDNTLCLMSREAKFAASSGRENARSGFDDEEDDPTDFTSFIDPAPMRLDVHSPMDLVYECFVKLGLRFICADREGKYAGMIHKKAFVKYCKDLEKHRHRSKSGH</sequence>
<feature type="transmembrane region" description="Helical" evidence="9">
    <location>
        <begin position="598"/>
        <end position="619"/>
    </location>
</feature>
<feature type="transmembrane region" description="Helical" evidence="9">
    <location>
        <begin position="200"/>
        <end position="218"/>
    </location>
</feature>
<keyword evidence="2" id="KW-0813">Transport</keyword>
<keyword evidence="4 9" id="KW-1133">Transmembrane helix</keyword>
<dbReference type="GO" id="GO:0005769">
    <property type="term" value="C:early endosome"/>
    <property type="evidence" value="ECO:0007669"/>
    <property type="project" value="TreeGrafter"/>
</dbReference>
<evidence type="ECO:0000256" key="7">
    <source>
        <dbReference type="ARBA" id="ARBA00023214"/>
    </source>
</evidence>
<evidence type="ECO:0000256" key="9">
    <source>
        <dbReference type="SAM" id="Phobius"/>
    </source>
</evidence>
<gene>
    <name evidence="10" type="ORF">PV09_07841</name>
</gene>
<feature type="compositionally biased region" description="Low complexity" evidence="8">
    <location>
        <begin position="86"/>
        <end position="96"/>
    </location>
</feature>
<feature type="transmembrane region" description="Helical" evidence="9">
    <location>
        <begin position="626"/>
        <end position="649"/>
    </location>
</feature>
<evidence type="ECO:0000313" key="10">
    <source>
        <dbReference type="EMBL" id="KIW00648.1"/>
    </source>
</evidence>
<dbReference type="SUPFAM" id="SSF81340">
    <property type="entry name" value="Clc chloride channel"/>
    <property type="match status" value="1"/>
</dbReference>
<feature type="transmembrane region" description="Helical" evidence="9">
    <location>
        <begin position="274"/>
        <end position="294"/>
    </location>
</feature>
<evidence type="ECO:0000256" key="5">
    <source>
        <dbReference type="ARBA" id="ARBA00023065"/>
    </source>
</evidence>
<feature type="region of interest" description="Disordered" evidence="8">
    <location>
        <begin position="64"/>
        <end position="96"/>
    </location>
</feature>
<feature type="transmembrane region" description="Helical" evidence="9">
    <location>
        <begin position="543"/>
        <end position="560"/>
    </location>
</feature>